<evidence type="ECO:0000313" key="2">
    <source>
        <dbReference type="RefSeq" id="XP_065643139.1"/>
    </source>
</evidence>
<dbReference type="Proteomes" id="UP001652625">
    <property type="component" value="Chromosome 01"/>
</dbReference>
<dbReference type="RefSeq" id="XP_065643139.1">
    <property type="nucleotide sequence ID" value="XM_065787067.1"/>
</dbReference>
<reference evidence="2" key="2">
    <citation type="submission" date="2025-08" db="UniProtKB">
        <authorList>
            <consortium name="RefSeq"/>
        </authorList>
    </citation>
    <scope>IDENTIFICATION</scope>
</reference>
<protein>
    <submittedName>
        <fullName evidence="2">Uncharacterized protein LOC136074742</fullName>
    </submittedName>
</protein>
<sequence length="228" mass="26685">MEITRNHRQSWINTLFPSITEIVNQYPRLLDMPESILKEFQSSNCLETRLHVEWQKYKPKTLEYAKSKPSLNILMFFLTNELDEDKKSELSVECLVWLLPTPPQKSVKKARLLPNVVMENLFFDFKDDTIDCALKALEDRGVKQPMLLRISNGYYIKADNTVISLAFCSRFMEALEFLIMSFYVFAVKYPTELRFFYSFLEKVMGLNITVKSATVADLFTKITFLQNV</sequence>
<proteinExistence type="predicted"/>
<reference evidence="1" key="1">
    <citation type="submission" date="2025-05" db="UniProtKB">
        <authorList>
            <consortium name="RefSeq"/>
        </authorList>
    </citation>
    <scope>NUCLEOTIDE SEQUENCE [LARGE SCALE GENOMIC DNA]</scope>
</reference>
<evidence type="ECO:0000313" key="1">
    <source>
        <dbReference type="Proteomes" id="UP001652625"/>
    </source>
</evidence>
<organism evidence="1 2">
    <name type="scientific">Hydra vulgaris</name>
    <name type="common">Hydra</name>
    <name type="synonym">Hydra attenuata</name>
    <dbReference type="NCBI Taxonomy" id="6087"/>
    <lineage>
        <taxon>Eukaryota</taxon>
        <taxon>Metazoa</taxon>
        <taxon>Cnidaria</taxon>
        <taxon>Hydrozoa</taxon>
        <taxon>Hydroidolina</taxon>
        <taxon>Anthoathecata</taxon>
        <taxon>Aplanulata</taxon>
        <taxon>Hydridae</taxon>
        <taxon>Hydra</taxon>
    </lineage>
</organism>
<name>A0ABM4B2V8_HYDVU</name>
<keyword evidence="1" id="KW-1185">Reference proteome</keyword>
<gene>
    <name evidence="2" type="primary">LOC136074742</name>
</gene>
<dbReference type="GeneID" id="136074742"/>
<accession>A0ABM4B2V8</accession>